<evidence type="ECO:0000256" key="1">
    <source>
        <dbReference type="SAM" id="MobiDB-lite"/>
    </source>
</evidence>
<dbReference type="PANTHER" id="PTHR48079">
    <property type="entry name" value="PROTEIN YEEZ"/>
    <property type="match status" value="1"/>
</dbReference>
<evidence type="ECO:0000259" key="2">
    <source>
        <dbReference type="Pfam" id="PF01370"/>
    </source>
</evidence>
<dbReference type="AlphaFoldDB" id="A0A9X4KRE6"/>
<organism evidence="3 4">
    <name type="scientific">Cohnella ginsengisoli</name>
    <dbReference type="NCBI Taxonomy" id="425004"/>
    <lineage>
        <taxon>Bacteria</taxon>
        <taxon>Bacillati</taxon>
        <taxon>Bacillota</taxon>
        <taxon>Bacilli</taxon>
        <taxon>Bacillales</taxon>
        <taxon>Paenibacillaceae</taxon>
        <taxon>Cohnella</taxon>
    </lineage>
</organism>
<gene>
    <name evidence="3" type="ORF">OMP38_31510</name>
</gene>
<dbReference type="Pfam" id="PF01370">
    <property type="entry name" value="Epimerase"/>
    <property type="match status" value="1"/>
</dbReference>
<dbReference type="SUPFAM" id="SSF51735">
    <property type="entry name" value="NAD(P)-binding Rossmann-fold domains"/>
    <property type="match status" value="1"/>
</dbReference>
<evidence type="ECO:0000313" key="3">
    <source>
        <dbReference type="EMBL" id="MDG0794852.1"/>
    </source>
</evidence>
<dbReference type="InterPro" id="IPR036291">
    <property type="entry name" value="NAD(P)-bd_dom_sf"/>
</dbReference>
<accession>A0A9X4KRE6</accession>
<protein>
    <submittedName>
        <fullName evidence="3">NAD(P)-dependent oxidoreductase</fullName>
    </submittedName>
</protein>
<proteinExistence type="predicted"/>
<dbReference type="PANTHER" id="PTHR48079:SF6">
    <property type="entry name" value="NAD(P)-BINDING DOMAIN-CONTAINING PROTEIN-RELATED"/>
    <property type="match status" value="1"/>
</dbReference>
<evidence type="ECO:0000313" key="4">
    <source>
        <dbReference type="Proteomes" id="UP001153387"/>
    </source>
</evidence>
<dbReference type="EMBL" id="JAPDHZ010000008">
    <property type="protein sequence ID" value="MDG0794852.1"/>
    <property type="molecule type" value="Genomic_DNA"/>
</dbReference>
<dbReference type="Proteomes" id="UP001153387">
    <property type="component" value="Unassembled WGS sequence"/>
</dbReference>
<dbReference type="GO" id="GO:0005737">
    <property type="term" value="C:cytoplasm"/>
    <property type="evidence" value="ECO:0007669"/>
    <property type="project" value="TreeGrafter"/>
</dbReference>
<comment type="caution">
    <text evidence="3">The sequence shown here is derived from an EMBL/GenBank/DDBJ whole genome shotgun (WGS) entry which is preliminary data.</text>
</comment>
<feature type="region of interest" description="Disordered" evidence="1">
    <location>
        <begin position="243"/>
        <end position="262"/>
    </location>
</feature>
<dbReference type="InterPro" id="IPR001509">
    <property type="entry name" value="Epimerase_deHydtase"/>
</dbReference>
<feature type="domain" description="NAD-dependent epimerase/dehydratase" evidence="2">
    <location>
        <begin position="3"/>
        <end position="215"/>
    </location>
</feature>
<reference evidence="3 4" key="1">
    <citation type="submission" date="2022-10" db="EMBL/GenBank/DDBJ databases">
        <title>Comparative genomic analysis of Cohnella hashimotonis sp. nov., isolated from the International Space Station.</title>
        <authorList>
            <person name="Simpson A."/>
            <person name="Venkateswaran K."/>
        </authorList>
    </citation>
    <scope>NUCLEOTIDE SEQUENCE [LARGE SCALE GENOMIC DNA]</scope>
    <source>
        <strain evidence="3 4">DSM 18997</strain>
    </source>
</reference>
<dbReference type="Gene3D" id="3.40.50.720">
    <property type="entry name" value="NAD(P)-binding Rossmann-like Domain"/>
    <property type="match status" value="1"/>
</dbReference>
<name>A0A9X4KRE6_9BACL</name>
<dbReference type="RefSeq" id="WP_277568575.1">
    <property type="nucleotide sequence ID" value="NZ_JAPDHZ010000008.1"/>
</dbReference>
<dbReference type="GO" id="GO:0004029">
    <property type="term" value="F:aldehyde dehydrogenase (NAD+) activity"/>
    <property type="evidence" value="ECO:0007669"/>
    <property type="project" value="TreeGrafter"/>
</dbReference>
<sequence length="283" mass="29671">MKIAVAGATGAIGKSLIPLLVAAGHEVTGFTRHAASAARLEAQDAKAAVLDIFDREAVFAAIREAEPETVIHQLTSLGERDFASNTRIRTTGTRHLVDAALAAGVRRMIAQSISWAYAPGEGTATEEEPLDLDAPAPRSGTIQGVRALETAASEMPEAVILRYGLFYGPGTWYAKDGYMADEVRRGALPATDGVASFVHVEDAASAALLALGWPSGAVNVVDDRPAPGGEWLPHYAALLGAPAPERQPGAARGERGAANAKAKRLGWQPRFADWRDGFAATLG</sequence>
<keyword evidence="4" id="KW-1185">Reference proteome</keyword>
<dbReference type="InterPro" id="IPR051783">
    <property type="entry name" value="NAD(P)-dependent_oxidoreduct"/>
</dbReference>